<dbReference type="Proteomes" id="UP000552700">
    <property type="component" value="Unassembled WGS sequence"/>
</dbReference>
<dbReference type="InterPro" id="IPR018163">
    <property type="entry name" value="Thr/Ala-tRNA-synth_IIc_edit"/>
</dbReference>
<reference evidence="13 14" key="1">
    <citation type="submission" date="2020-08" db="EMBL/GenBank/DDBJ databases">
        <title>Genomic Encyclopedia of Type Strains, Phase IV (KMG-IV): sequencing the most valuable type-strain genomes for metagenomic binning, comparative biology and taxonomic classification.</title>
        <authorList>
            <person name="Goeker M."/>
        </authorList>
    </citation>
    <scope>NUCLEOTIDE SEQUENCE [LARGE SCALE GENOMIC DNA]</scope>
    <source>
        <strain evidence="13 14">DSM 102255</strain>
    </source>
</reference>
<dbReference type="PRINTS" id="PR00980">
    <property type="entry name" value="TRNASYNTHALA"/>
</dbReference>
<dbReference type="GO" id="GO:0002161">
    <property type="term" value="F:aminoacyl-tRNA deacylase activity"/>
    <property type="evidence" value="ECO:0007669"/>
    <property type="project" value="TreeGrafter"/>
</dbReference>
<comment type="similarity">
    <text evidence="1 11">Belongs to the class-II aminoacyl-tRNA synthetase family.</text>
</comment>
<dbReference type="CDD" id="cd00673">
    <property type="entry name" value="AlaRS_core"/>
    <property type="match status" value="1"/>
</dbReference>
<dbReference type="Gene3D" id="2.40.30.130">
    <property type="match status" value="1"/>
</dbReference>
<comment type="caution">
    <text evidence="13">The sequence shown here is derived from an EMBL/GenBank/DDBJ whole genome shotgun (WGS) entry which is preliminary data.</text>
</comment>
<accession>A0A841IUR3</accession>
<comment type="catalytic activity">
    <reaction evidence="11">
        <text>tRNA(Ala) + L-alanine + ATP = L-alanyl-tRNA(Ala) + AMP + diphosphate</text>
        <dbReference type="Rhea" id="RHEA:12540"/>
        <dbReference type="Rhea" id="RHEA-COMP:9657"/>
        <dbReference type="Rhea" id="RHEA-COMP:9923"/>
        <dbReference type="ChEBI" id="CHEBI:30616"/>
        <dbReference type="ChEBI" id="CHEBI:33019"/>
        <dbReference type="ChEBI" id="CHEBI:57972"/>
        <dbReference type="ChEBI" id="CHEBI:78442"/>
        <dbReference type="ChEBI" id="CHEBI:78497"/>
        <dbReference type="ChEBI" id="CHEBI:456215"/>
        <dbReference type="EC" id="6.1.1.7"/>
    </reaction>
</comment>
<dbReference type="Pfam" id="PF02272">
    <property type="entry name" value="DHHA1"/>
    <property type="match status" value="1"/>
</dbReference>
<evidence type="ECO:0000256" key="5">
    <source>
        <dbReference type="ARBA" id="ARBA00022741"/>
    </source>
</evidence>
<dbReference type="FunFam" id="3.30.930.10:FF:000004">
    <property type="entry name" value="Alanine--tRNA ligase"/>
    <property type="match status" value="1"/>
</dbReference>
<dbReference type="SUPFAM" id="SSF50447">
    <property type="entry name" value="Translation proteins"/>
    <property type="match status" value="1"/>
</dbReference>
<name>A0A841IUR3_9SPHN</name>
<dbReference type="NCBIfam" id="TIGR00344">
    <property type="entry name" value="alaS"/>
    <property type="match status" value="1"/>
</dbReference>
<evidence type="ECO:0000256" key="4">
    <source>
        <dbReference type="ARBA" id="ARBA00022723"/>
    </source>
</evidence>
<keyword evidence="11" id="KW-0963">Cytoplasm</keyword>
<dbReference type="Gene3D" id="3.30.980.10">
    <property type="entry name" value="Threonyl-trna Synthetase, Chain A, domain 2"/>
    <property type="match status" value="1"/>
</dbReference>
<keyword evidence="4 11" id="KW-0479">Metal-binding</keyword>
<dbReference type="EC" id="6.1.1.7" evidence="11"/>
<dbReference type="Gene3D" id="6.10.250.550">
    <property type="match status" value="1"/>
</dbReference>
<evidence type="ECO:0000256" key="9">
    <source>
        <dbReference type="ARBA" id="ARBA00022917"/>
    </source>
</evidence>
<dbReference type="GO" id="GO:0006419">
    <property type="term" value="P:alanyl-tRNA aminoacylation"/>
    <property type="evidence" value="ECO:0007669"/>
    <property type="project" value="UniProtKB-UniRule"/>
</dbReference>
<dbReference type="InterPro" id="IPR003156">
    <property type="entry name" value="DHHA1_dom"/>
</dbReference>
<keyword evidence="10 11" id="KW-0030">Aminoacyl-tRNA synthetase</keyword>
<keyword evidence="7 11" id="KW-0067">ATP-binding</keyword>
<keyword evidence="2 11" id="KW-0820">tRNA-binding</keyword>
<sequence length="882" mass="94284">MTSTNDIRRSFLEYFESQGHMPVASAPLVPHNDPTLMFVNAGMVPFKNMFTGLESRPYTTATSAQKCVRAGGKHNDLDNVGYTARHHTFFEMLGNFSFGDYFKEQAIHHAWTLVHKEWGIPADRLTVTVYHDDDEAFGYWRSIAGLPEERIIRIATSDNFWSMGDTGPCGPCSEIFYDHGDHIFGGPPGSPDEDGDRFVEIWNLVFMQYDQRAPGDRVPLPRPSIDTGMGLERIAAVLQGVHDNYDTDTFRGLIAESGAFTRTATDGEHKASHRVIADHLRSSGFLIADGVLPANEGRGYVLRRIMRRAMRHAHLLGAADPLMHRLVNVLVREMGGAYPELVRAQPLIEETLLREETRFRQTLDKGLKLLDEATGGMTSGDVLPGATAFRLYDTFGFPYDLTEDALRAQGLGVDRAGFDAAMAEQKAAARAAWKGSGEKASEEIWYDIAEDVGATEFIGYDATLGEGQVVAIVRDGARIDAAQAGDTVTLITNQTPFYGESGGQTGDVGLVSDNTDLVAQITDTGKALGRLHTHQMVIESGAVRVGDMVHLAVDADRRDQVRANHSATHLLHASLRARLGAHVTQKGSMVSADRLRFDFSHPDALSPDQITQIEADVNAQIRKNGAVSTRLMTPDDAIAAGAMALFGEKYGDEVRVLSMGAGDERSYSVELCGGTHVRALGDIGLFKIVSESAVASGIRRIEALTGEAARLWLSEREDRLKAAANVLKTAPDDVPARVAALVEQARKLERELADAKKALALGGGAKGGAAAGPETIGTVAFLGQVIDGLDPKELRGIVDQNKATLGSGVSAVIAVVDGRASIAAGVTDDLLGRFSAVDLVRAGVEALGGKGGGGRPDMAQGGGPNGGAATAALDAVKALIAG</sequence>
<proteinExistence type="inferred from homology"/>
<organism evidence="13 14">
    <name type="scientific">Sphingobium subterraneum</name>
    <dbReference type="NCBI Taxonomy" id="627688"/>
    <lineage>
        <taxon>Bacteria</taxon>
        <taxon>Pseudomonadati</taxon>
        <taxon>Pseudomonadota</taxon>
        <taxon>Alphaproteobacteria</taxon>
        <taxon>Sphingomonadales</taxon>
        <taxon>Sphingomonadaceae</taxon>
        <taxon>Sphingobium</taxon>
    </lineage>
</organism>
<dbReference type="InterPro" id="IPR002318">
    <property type="entry name" value="Ala-tRNA-lgiase_IIc"/>
</dbReference>
<evidence type="ECO:0000313" key="14">
    <source>
        <dbReference type="Proteomes" id="UP000552700"/>
    </source>
</evidence>
<evidence type="ECO:0000256" key="8">
    <source>
        <dbReference type="ARBA" id="ARBA00022884"/>
    </source>
</evidence>
<dbReference type="InterPro" id="IPR018165">
    <property type="entry name" value="Ala-tRNA-synth_IIc_core"/>
</dbReference>
<dbReference type="EMBL" id="JACIJP010000001">
    <property type="protein sequence ID" value="MBB6122427.1"/>
    <property type="molecule type" value="Genomic_DNA"/>
</dbReference>
<keyword evidence="6 11" id="KW-0862">Zinc</keyword>
<feature type="domain" description="Alanyl-transfer RNA synthetases family profile" evidence="12">
    <location>
        <begin position="2"/>
        <end position="715"/>
    </location>
</feature>
<feature type="binding site" evidence="11">
    <location>
        <position position="672"/>
    </location>
    <ligand>
        <name>Zn(2+)</name>
        <dbReference type="ChEBI" id="CHEBI:29105"/>
    </ligand>
</feature>
<evidence type="ECO:0000256" key="6">
    <source>
        <dbReference type="ARBA" id="ARBA00022833"/>
    </source>
</evidence>
<dbReference type="GO" id="GO:0004813">
    <property type="term" value="F:alanine-tRNA ligase activity"/>
    <property type="evidence" value="ECO:0007669"/>
    <property type="project" value="UniProtKB-UniRule"/>
</dbReference>
<dbReference type="AlphaFoldDB" id="A0A841IUR3"/>
<comment type="domain">
    <text evidence="11">Consists of three domains; the N-terminal catalytic domain, the editing domain and the C-terminal C-Ala domain. The editing domain removes incorrectly charged amino acids, while the C-Ala domain, along with tRNA(Ala), serves as a bridge to cooperatively bring together the editing and aminoacylation centers thus stimulating deacylation of misacylated tRNAs.</text>
</comment>
<protein>
    <recommendedName>
        <fullName evidence="11">Alanine--tRNA ligase</fullName>
        <ecNumber evidence="11">6.1.1.7</ecNumber>
    </recommendedName>
    <alternativeName>
        <fullName evidence="11">Alanyl-tRNA synthetase</fullName>
        <shortName evidence="11">AlaRS</shortName>
    </alternativeName>
</protein>
<evidence type="ECO:0000256" key="1">
    <source>
        <dbReference type="ARBA" id="ARBA00008226"/>
    </source>
</evidence>
<comment type="cofactor">
    <cofactor evidence="11">
        <name>Zn(2+)</name>
        <dbReference type="ChEBI" id="CHEBI:29105"/>
    </cofactor>
    <text evidence="11">Binds 1 zinc ion per subunit.</text>
</comment>
<feature type="binding site" evidence="11">
    <location>
        <position position="676"/>
    </location>
    <ligand>
        <name>Zn(2+)</name>
        <dbReference type="ChEBI" id="CHEBI:29105"/>
    </ligand>
</feature>
<keyword evidence="3 11" id="KW-0436">Ligase</keyword>
<dbReference type="InterPro" id="IPR050058">
    <property type="entry name" value="Ala-tRNA_ligase"/>
</dbReference>
<dbReference type="InterPro" id="IPR018164">
    <property type="entry name" value="Ala-tRNA-synth_IIc_N"/>
</dbReference>
<keyword evidence="5 11" id="KW-0547">Nucleotide-binding</keyword>
<dbReference type="SUPFAM" id="SSF101353">
    <property type="entry name" value="Putative anticodon-binding domain of alanyl-tRNA synthetase (AlaRS)"/>
    <property type="match status" value="1"/>
</dbReference>
<dbReference type="Gene3D" id="3.30.930.10">
    <property type="entry name" value="Bira Bifunctional Protein, Domain 2"/>
    <property type="match status" value="1"/>
</dbReference>
<dbReference type="InterPro" id="IPR009000">
    <property type="entry name" value="Transl_B-barrel_sf"/>
</dbReference>
<gene>
    <name evidence="11" type="primary">alaS</name>
    <name evidence="13" type="ORF">FHS92_000134</name>
</gene>
<dbReference type="HAMAP" id="MF_00036_B">
    <property type="entry name" value="Ala_tRNA_synth_B"/>
    <property type="match status" value="1"/>
</dbReference>
<evidence type="ECO:0000259" key="12">
    <source>
        <dbReference type="PROSITE" id="PS50860"/>
    </source>
</evidence>
<comment type="subcellular location">
    <subcellularLocation>
        <location evidence="11">Cytoplasm</location>
    </subcellularLocation>
</comment>
<dbReference type="GO" id="GO:0000049">
    <property type="term" value="F:tRNA binding"/>
    <property type="evidence" value="ECO:0007669"/>
    <property type="project" value="UniProtKB-KW"/>
</dbReference>
<dbReference type="Pfam" id="PF01411">
    <property type="entry name" value="tRNA-synt_2c"/>
    <property type="match status" value="1"/>
</dbReference>
<keyword evidence="14" id="KW-1185">Reference proteome</keyword>
<dbReference type="PANTHER" id="PTHR11777:SF9">
    <property type="entry name" value="ALANINE--TRNA LIGASE, CYTOPLASMIC"/>
    <property type="match status" value="1"/>
</dbReference>
<dbReference type="FunFam" id="3.30.54.20:FF:000001">
    <property type="entry name" value="Alanine--tRNA ligase"/>
    <property type="match status" value="1"/>
</dbReference>
<dbReference type="GO" id="GO:0005829">
    <property type="term" value="C:cytosol"/>
    <property type="evidence" value="ECO:0007669"/>
    <property type="project" value="TreeGrafter"/>
</dbReference>
<evidence type="ECO:0000256" key="10">
    <source>
        <dbReference type="ARBA" id="ARBA00023146"/>
    </source>
</evidence>
<dbReference type="InterPro" id="IPR018162">
    <property type="entry name" value="Ala-tRNA-ligase_IIc_anticod-bd"/>
</dbReference>
<comment type="function">
    <text evidence="11">Catalyzes the attachment of alanine to tRNA(Ala) in a two-step reaction: alanine is first activated by ATP to form Ala-AMP and then transferred to the acceptor end of tRNA(Ala). Also edits incorrectly charged Ser-tRNA(Ala) and Gly-tRNA(Ala) via its editing domain.</text>
</comment>
<evidence type="ECO:0000256" key="2">
    <source>
        <dbReference type="ARBA" id="ARBA00022555"/>
    </source>
</evidence>
<dbReference type="GO" id="GO:0008270">
    <property type="term" value="F:zinc ion binding"/>
    <property type="evidence" value="ECO:0007669"/>
    <property type="project" value="UniProtKB-UniRule"/>
</dbReference>
<dbReference type="SUPFAM" id="SSF55681">
    <property type="entry name" value="Class II aaRS and biotin synthetases"/>
    <property type="match status" value="1"/>
</dbReference>
<dbReference type="GO" id="GO:0005524">
    <property type="term" value="F:ATP binding"/>
    <property type="evidence" value="ECO:0007669"/>
    <property type="project" value="UniProtKB-UniRule"/>
</dbReference>
<dbReference type="InterPro" id="IPR012947">
    <property type="entry name" value="tRNA_SAD"/>
</dbReference>
<evidence type="ECO:0000256" key="11">
    <source>
        <dbReference type="HAMAP-Rule" id="MF_00036"/>
    </source>
</evidence>
<evidence type="ECO:0000256" key="3">
    <source>
        <dbReference type="ARBA" id="ARBA00022598"/>
    </source>
</evidence>
<dbReference type="GO" id="GO:0045892">
    <property type="term" value="P:negative regulation of DNA-templated transcription"/>
    <property type="evidence" value="ECO:0007669"/>
    <property type="project" value="TreeGrafter"/>
</dbReference>
<dbReference type="RefSeq" id="WP_184076557.1">
    <property type="nucleotide sequence ID" value="NZ_JACIJP010000001.1"/>
</dbReference>
<dbReference type="PANTHER" id="PTHR11777">
    <property type="entry name" value="ALANYL-TRNA SYNTHETASE"/>
    <property type="match status" value="1"/>
</dbReference>
<dbReference type="InterPro" id="IPR023033">
    <property type="entry name" value="Ala_tRNA_ligase_euk/bac"/>
</dbReference>
<dbReference type="Gene3D" id="3.10.310.40">
    <property type="match status" value="1"/>
</dbReference>
<evidence type="ECO:0000313" key="13">
    <source>
        <dbReference type="EMBL" id="MBB6122427.1"/>
    </source>
</evidence>
<dbReference type="InterPro" id="IPR045864">
    <property type="entry name" value="aa-tRNA-synth_II/BPL/LPL"/>
</dbReference>
<dbReference type="SMART" id="SM00863">
    <property type="entry name" value="tRNA_SAD"/>
    <property type="match status" value="1"/>
</dbReference>
<keyword evidence="8 11" id="KW-0694">RNA-binding</keyword>
<dbReference type="PROSITE" id="PS50860">
    <property type="entry name" value="AA_TRNA_LIGASE_II_ALA"/>
    <property type="match status" value="1"/>
</dbReference>
<dbReference type="Pfam" id="PF07973">
    <property type="entry name" value="tRNA_SAD"/>
    <property type="match status" value="1"/>
</dbReference>
<dbReference type="SUPFAM" id="SSF55186">
    <property type="entry name" value="ThrRS/AlaRS common domain"/>
    <property type="match status" value="1"/>
</dbReference>
<dbReference type="FunFam" id="3.10.310.40:FF:000001">
    <property type="entry name" value="Alanine--tRNA ligase"/>
    <property type="match status" value="1"/>
</dbReference>
<feature type="binding site" evidence="11">
    <location>
        <position position="565"/>
    </location>
    <ligand>
        <name>Zn(2+)</name>
        <dbReference type="ChEBI" id="CHEBI:29105"/>
    </ligand>
</feature>
<dbReference type="Gene3D" id="3.30.54.20">
    <property type="match status" value="1"/>
</dbReference>
<feature type="binding site" evidence="11">
    <location>
        <position position="569"/>
    </location>
    <ligand>
        <name>Zn(2+)</name>
        <dbReference type="ChEBI" id="CHEBI:29105"/>
    </ligand>
</feature>
<keyword evidence="9 11" id="KW-0648">Protein biosynthesis</keyword>
<evidence type="ECO:0000256" key="7">
    <source>
        <dbReference type="ARBA" id="ARBA00022840"/>
    </source>
</evidence>
<dbReference type="FunFam" id="3.30.980.10:FF:000004">
    <property type="entry name" value="Alanine--tRNA ligase, cytoplasmic"/>
    <property type="match status" value="1"/>
</dbReference>